<feature type="region of interest" description="Disordered" evidence="6">
    <location>
        <begin position="1"/>
        <end position="23"/>
    </location>
</feature>
<reference evidence="8" key="1">
    <citation type="journal article" date="2008" name="Nat. Genet.">
        <title>The Pristionchus pacificus genome provides a unique perspective on nematode lifestyle and parasitism.</title>
        <authorList>
            <person name="Dieterich C."/>
            <person name="Clifton S.W."/>
            <person name="Schuster L.N."/>
            <person name="Chinwalla A."/>
            <person name="Delehaunty K."/>
            <person name="Dinkelacker I."/>
            <person name="Fulton L."/>
            <person name="Fulton R."/>
            <person name="Godfrey J."/>
            <person name="Minx P."/>
            <person name="Mitreva M."/>
            <person name="Roeseler W."/>
            <person name="Tian H."/>
            <person name="Witte H."/>
            <person name="Yang S.P."/>
            <person name="Wilson R.K."/>
            <person name="Sommer R.J."/>
        </authorList>
    </citation>
    <scope>NUCLEOTIDE SEQUENCE [LARGE SCALE GENOMIC DNA]</scope>
    <source>
        <strain evidence="8">PS312</strain>
    </source>
</reference>
<accession>A0A8R1Y949</accession>
<dbReference type="EnsemblMetazoa" id="PPA08179.1">
    <property type="protein sequence ID" value="PPA08179.1"/>
    <property type="gene ID" value="WBGene00097733"/>
</dbReference>
<proteinExistence type="inferred from homology"/>
<evidence type="ECO:0000313" key="7">
    <source>
        <dbReference type="EnsemblMetazoa" id="PPA08179.1"/>
    </source>
</evidence>
<evidence type="ECO:0000256" key="5">
    <source>
        <dbReference type="ARBA" id="ARBA00023306"/>
    </source>
</evidence>
<dbReference type="InterPro" id="IPR003175">
    <property type="entry name" value="CDI_dom"/>
</dbReference>
<dbReference type="Pfam" id="PF02234">
    <property type="entry name" value="CDI"/>
    <property type="match status" value="1"/>
</dbReference>
<keyword evidence="3" id="KW-0649">Protein kinase inhibitor</keyword>
<feature type="compositionally biased region" description="Basic and acidic residues" evidence="6">
    <location>
        <begin position="80"/>
        <end position="97"/>
    </location>
</feature>
<evidence type="ECO:0000256" key="1">
    <source>
        <dbReference type="ARBA" id="ARBA00004123"/>
    </source>
</evidence>
<dbReference type="InterPro" id="IPR044898">
    <property type="entry name" value="CDI_dom_sf"/>
</dbReference>
<comment type="subcellular location">
    <subcellularLocation>
        <location evidence="1">Nucleus</location>
    </subcellularLocation>
</comment>
<feature type="compositionally biased region" description="Low complexity" evidence="6">
    <location>
        <begin position="9"/>
        <end position="19"/>
    </location>
</feature>
<comment type="similarity">
    <text evidence="2">Belongs to the CDI family.</text>
</comment>
<protein>
    <submittedName>
        <fullName evidence="7">CDI domain-containing protein</fullName>
    </submittedName>
</protein>
<name>A0A2A6BZ33_PRIPA</name>
<evidence type="ECO:0000256" key="3">
    <source>
        <dbReference type="ARBA" id="ARBA00023013"/>
    </source>
</evidence>
<keyword evidence="8" id="KW-1185">Reference proteome</keyword>
<evidence type="ECO:0000313" key="8">
    <source>
        <dbReference type="Proteomes" id="UP000005239"/>
    </source>
</evidence>
<feature type="compositionally biased region" description="Basic and acidic residues" evidence="6">
    <location>
        <begin position="108"/>
        <end position="122"/>
    </location>
</feature>
<accession>A0A2A6BZ33</accession>
<dbReference type="Gene3D" id="4.10.365.10">
    <property type="entry name" value="p27"/>
    <property type="match status" value="1"/>
</dbReference>
<evidence type="ECO:0000256" key="2">
    <source>
        <dbReference type="ARBA" id="ARBA00006726"/>
    </source>
</evidence>
<dbReference type="Proteomes" id="UP000005239">
    <property type="component" value="Unassembled WGS sequence"/>
</dbReference>
<reference evidence="7" key="2">
    <citation type="submission" date="2022-06" db="UniProtKB">
        <authorList>
            <consortium name="EnsemblMetazoa"/>
        </authorList>
    </citation>
    <scope>IDENTIFICATION</scope>
    <source>
        <strain evidence="7">PS312</strain>
    </source>
</reference>
<feature type="compositionally biased region" description="Basic and acidic residues" evidence="6">
    <location>
        <begin position="138"/>
        <end position="155"/>
    </location>
</feature>
<feature type="region of interest" description="Disordered" evidence="6">
    <location>
        <begin position="56"/>
        <end position="198"/>
    </location>
</feature>
<dbReference type="AlphaFoldDB" id="A0A2A6BZ33"/>
<evidence type="ECO:0000256" key="6">
    <source>
        <dbReference type="SAM" id="MobiDB-lite"/>
    </source>
</evidence>
<keyword evidence="4" id="KW-0539">Nucleus</keyword>
<gene>
    <name evidence="7" type="primary">WBGene00097733</name>
</gene>
<dbReference type="PANTHER" id="PTHR10265">
    <property type="entry name" value="CYCLIN-DEPENDENT KINASE INHIBITOR 1"/>
    <property type="match status" value="1"/>
</dbReference>
<dbReference type="PANTHER" id="PTHR10265:SF45">
    <property type="entry name" value="DACAPO"/>
    <property type="match status" value="1"/>
</dbReference>
<organism evidence="7 8">
    <name type="scientific">Pristionchus pacificus</name>
    <name type="common">Parasitic nematode worm</name>
    <dbReference type="NCBI Taxonomy" id="54126"/>
    <lineage>
        <taxon>Eukaryota</taxon>
        <taxon>Metazoa</taxon>
        <taxon>Ecdysozoa</taxon>
        <taxon>Nematoda</taxon>
        <taxon>Chromadorea</taxon>
        <taxon>Rhabditida</taxon>
        <taxon>Rhabditina</taxon>
        <taxon>Diplogasteromorpha</taxon>
        <taxon>Diplogasteroidea</taxon>
        <taxon>Neodiplogasteridae</taxon>
        <taxon>Pristionchus</taxon>
    </lineage>
</organism>
<sequence length="198" mass="22634">MEVPNLFPSGMTSSSSIPSSREKLRARRCLFGKPEPKEVDKWLNECQTQMAQRAEEASTKWSFDFTRERPIDQPGPSPRIEYEAIPAEKESDEEVKMNDGPSTSNGRSMREKRKEKETKETNLRQARITNYLALRKRPSQEKESKGTEKYRRLHEIGSSASSPSPAPPSPFRFADDSNISMKNNSRKRITRAVSARNL</sequence>
<dbReference type="GO" id="GO:0045930">
    <property type="term" value="P:negative regulation of mitotic cell cycle"/>
    <property type="evidence" value="ECO:0000318"/>
    <property type="project" value="GO_Central"/>
</dbReference>
<dbReference type="GO" id="GO:0004861">
    <property type="term" value="F:cyclin-dependent protein serine/threonine kinase inhibitor activity"/>
    <property type="evidence" value="ECO:0007669"/>
    <property type="project" value="InterPro"/>
</dbReference>
<evidence type="ECO:0000256" key="4">
    <source>
        <dbReference type="ARBA" id="ARBA00023242"/>
    </source>
</evidence>
<dbReference type="GO" id="GO:0005634">
    <property type="term" value="C:nucleus"/>
    <property type="evidence" value="ECO:0007669"/>
    <property type="project" value="UniProtKB-SubCell"/>
</dbReference>
<keyword evidence="5" id="KW-0131">Cell cycle</keyword>